<sequence length="177" mass="19430">MTSTTDRPDVPVDVPTDLQNAENGFTASTRLGDHLQAVLADLVELANLGKQAHWNVVGPNFRDTHLHLDEIVEEAREHADVVAERMRALHFVPDGRTATVAQTTTVAPYPAGEVSTRQTVDLVTAAVERTVQTMRRVHDDVDQEDPTSADLLHAAIAELEKLAWMLAAENRTPDPVE</sequence>
<dbReference type="RefSeq" id="WP_140458091.1">
    <property type="nucleotide sequence ID" value="NZ_BAABFI010000001.1"/>
</dbReference>
<dbReference type="SUPFAM" id="SSF47240">
    <property type="entry name" value="Ferritin-like"/>
    <property type="match status" value="1"/>
</dbReference>
<evidence type="ECO:0000313" key="8">
    <source>
        <dbReference type="Proteomes" id="UP000618382"/>
    </source>
</evidence>
<evidence type="ECO:0000256" key="3">
    <source>
        <dbReference type="SAM" id="MobiDB-lite"/>
    </source>
</evidence>
<dbReference type="GO" id="GO:0008199">
    <property type="term" value="F:ferric iron binding"/>
    <property type="evidence" value="ECO:0007669"/>
    <property type="project" value="InterPro"/>
</dbReference>
<reference evidence="6 7" key="1">
    <citation type="submission" date="2020-07" db="EMBL/GenBank/DDBJ databases">
        <title>Sequencing the genomes of 1000 actinobacteria strains.</title>
        <authorList>
            <person name="Klenk H.-P."/>
        </authorList>
    </citation>
    <scope>NUCLEOTIDE SEQUENCE [LARGE SCALE GENOMIC DNA]</scope>
    <source>
        <strain evidence="6 7">DSM 24482</strain>
    </source>
</reference>
<dbReference type="PIRSF" id="PIRSF005900">
    <property type="entry name" value="Dps"/>
    <property type="match status" value="1"/>
</dbReference>
<feature type="domain" description="Ferritin/DPS" evidence="4">
    <location>
        <begin position="33"/>
        <end position="168"/>
    </location>
</feature>
<protein>
    <submittedName>
        <fullName evidence="5">DNA starvation/stationary phase protection protein</fullName>
    </submittedName>
    <submittedName>
        <fullName evidence="6">Starvation-inducible DNA-binding protein</fullName>
    </submittedName>
</protein>
<evidence type="ECO:0000259" key="4">
    <source>
        <dbReference type="Pfam" id="PF00210"/>
    </source>
</evidence>
<keyword evidence="8" id="KW-1185">Reference proteome</keyword>
<feature type="compositionally biased region" description="Basic and acidic residues" evidence="3">
    <location>
        <begin position="1"/>
        <end position="10"/>
    </location>
</feature>
<dbReference type="CDD" id="cd01043">
    <property type="entry name" value="DPS"/>
    <property type="match status" value="1"/>
</dbReference>
<dbReference type="Proteomes" id="UP000577956">
    <property type="component" value="Unassembled WGS sequence"/>
</dbReference>
<dbReference type="InterPro" id="IPR008331">
    <property type="entry name" value="Ferritin_DPS_dom"/>
</dbReference>
<reference evidence="5 8" key="2">
    <citation type="submission" date="2021-01" db="EMBL/GenBank/DDBJ databases">
        <title>Whole genome shotgun sequence of Cellulomonas oligotrophica NBRC 109435.</title>
        <authorList>
            <person name="Komaki H."/>
            <person name="Tamura T."/>
        </authorList>
    </citation>
    <scope>NUCLEOTIDE SEQUENCE [LARGE SCALE GENOMIC DNA]</scope>
    <source>
        <strain evidence="5 8">NBRC 109435</strain>
    </source>
</reference>
<gene>
    <name evidence="6" type="ORF">BKA21_002025</name>
    <name evidence="5" type="ORF">Col01nite_17920</name>
</gene>
<feature type="region of interest" description="Disordered" evidence="3">
    <location>
        <begin position="1"/>
        <end position="20"/>
    </location>
</feature>
<dbReference type="EMBL" id="JACCBK010000001">
    <property type="protein sequence ID" value="NYD86476.1"/>
    <property type="molecule type" value="Genomic_DNA"/>
</dbReference>
<dbReference type="Gene3D" id="1.20.1260.10">
    <property type="match status" value="1"/>
</dbReference>
<keyword evidence="6" id="KW-0238">DNA-binding</keyword>
<organism evidence="6 7">
    <name type="scientific">Cellulomonas oligotrophica</name>
    <dbReference type="NCBI Taxonomy" id="931536"/>
    <lineage>
        <taxon>Bacteria</taxon>
        <taxon>Bacillati</taxon>
        <taxon>Actinomycetota</taxon>
        <taxon>Actinomycetes</taxon>
        <taxon>Micrococcales</taxon>
        <taxon>Cellulomonadaceae</taxon>
        <taxon>Cellulomonas</taxon>
    </lineage>
</organism>
<comment type="similarity">
    <text evidence="1 2">Belongs to the Dps family.</text>
</comment>
<dbReference type="GO" id="GO:0003677">
    <property type="term" value="F:DNA binding"/>
    <property type="evidence" value="ECO:0007669"/>
    <property type="project" value="UniProtKB-KW"/>
</dbReference>
<accession>A0A7Y9FIA5</accession>
<dbReference type="InterPro" id="IPR002177">
    <property type="entry name" value="DPS_DNA-bd"/>
</dbReference>
<dbReference type="PANTHER" id="PTHR42932">
    <property type="entry name" value="GENERAL STRESS PROTEIN 20U"/>
    <property type="match status" value="1"/>
</dbReference>
<dbReference type="PANTHER" id="PTHR42932:SF2">
    <property type="entry name" value="DNA PROTECTION DURING STARVATION PROTEIN 1"/>
    <property type="match status" value="1"/>
</dbReference>
<dbReference type="PRINTS" id="PR01346">
    <property type="entry name" value="HELNAPAPROT"/>
</dbReference>
<dbReference type="InterPro" id="IPR009078">
    <property type="entry name" value="Ferritin-like_SF"/>
</dbReference>
<dbReference type="InterPro" id="IPR012347">
    <property type="entry name" value="Ferritin-like"/>
</dbReference>
<dbReference type="Pfam" id="PF00210">
    <property type="entry name" value="Ferritin"/>
    <property type="match status" value="1"/>
</dbReference>
<dbReference type="AlphaFoldDB" id="A0A7Y9FIA5"/>
<name>A0A7Y9FIA5_9CELL</name>
<dbReference type="Proteomes" id="UP000618382">
    <property type="component" value="Unassembled WGS sequence"/>
</dbReference>
<evidence type="ECO:0000313" key="6">
    <source>
        <dbReference type="EMBL" id="NYD86476.1"/>
    </source>
</evidence>
<evidence type="ECO:0000256" key="2">
    <source>
        <dbReference type="RuleBase" id="RU003875"/>
    </source>
</evidence>
<evidence type="ECO:0000256" key="1">
    <source>
        <dbReference type="ARBA" id="ARBA00009497"/>
    </source>
</evidence>
<comment type="caution">
    <text evidence="6">The sequence shown here is derived from an EMBL/GenBank/DDBJ whole genome shotgun (WGS) entry which is preliminary data.</text>
</comment>
<evidence type="ECO:0000313" key="5">
    <source>
        <dbReference type="EMBL" id="GIG32633.1"/>
    </source>
</evidence>
<evidence type="ECO:0000313" key="7">
    <source>
        <dbReference type="Proteomes" id="UP000577956"/>
    </source>
</evidence>
<proteinExistence type="inferred from homology"/>
<dbReference type="EMBL" id="BONN01000004">
    <property type="protein sequence ID" value="GIG32633.1"/>
    <property type="molecule type" value="Genomic_DNA"/>
</dbReference>